<proteinExistence type="predicted"/>
<gene>
    <name evidence="1" type="ORF">R3W88_032992</name>
</gene>
<sequence length="105" mass="12371">MMPNIHSSKIVFAYNENKHDQLTTRLYCKREKDIQTICHENLVKEHYNLRKPFDEELRSRICKSLKYDNLCVHPNFNTFNGKGNHVAHLKDYCSRLVGIGHVEAI</sequence>
<name>A0AAV9K424_9SOLN</name>
<dbReference type="AlphaFoldDB" id="A0AAV9K424"/>
<reference evidence="1 2" key="1">
    <citation type="submission" date="2023-10" db="EMBL/GenBank/DDBJ databases">
        <title>Genome-Wide Identification Analysis in wild type Solanum Pinnatisectum Reveals Some Genes Defensing Phytophthora Infestans.</title>
        <authorList>
            <person name="Sun C."/>
        </authorList>
    </citation>
    <scope>NUCLEOTIDE SEQUENCE [LARGE SCALE GENOMIC DNA]</scope>
    <source>
        <strain evidence="1">LQN</strain>
        <tissue evidence="1">Leaf</tissue>
    </source>
</reference>
<organism evidence="1 2">
    <name type="scientific">Solanum pinnatisectum</name>
    <name type="common">tansyleaf nightshade</name>
    <dbReference type="NCBI Taxonomy" id="50273"/>
    <lineage>
        <taxon>Eukaryota</taxon>
        <taxon>Viridiplantae</taxon>
        <taxon>Streptophyta</taxon>
        <taxon>Embryophyta</taxon>
        <taxon>Tracheophyta</taxon>
        <taxon>Spermatophyta</taxon>
        <taxon>Magnoliopsida</taxon>
        <taxon>eudicotyledons</taxon>
        <taxon>Gunneridae</taxon>
        <taxon>Pentapetalae</taxon>
        <taxon>asterids</taxon>
        <taxon>lamiids</taxon>
        <taxon>Solanales</taxon>
        <taxon>Solanaceae</taxon>
        <taxon>Solanoideae</taxon>
        <taxon>Solaneae</taxon>
        <taxon>Solanum</taxon>
    </lineage>
</organism>
<accession>A0AAV9K424</accession>
<evidence type="ECO:0000313" key="1">
    <source>
        <dbReference type="EMBL" id="KAK4707445.1"/>
    </source>
</evidence>
<dbReference type="EMBL" id="JAWPEI010000014">
    <property type="protein sequence ID" value="KAK4707445.1"/>
    <property type="molecule type" value="Genomic_DNA"/>
</dbReference>
<keyword evidence="2" id="KW-1185">Reference proteome</keyword>
<dbReference type="Proteomes" id="UP001311915">
    <property type="component" value="Unassembled WGS sequence"/>
</dbReference>
<comment type="caution">
    <text evidence="1">The sequence shown here is derived from an EMBL/GenBank/DDBJ whole genome shotgun (WGS) entry which is preliminary data.</text>
</comment>
<protein>
    <submittedName>
        <fullName evidence="1">Uncharacterized protein</fullName>
    </submittedName>
</protein>
<evidence type="ECO:0000313" key="2">
    <source>
        <dbReference type="Proteomes" id="UP001311915"/>
    </source>
</evidence>